<feature type="domain" description="CBS" evidence="3">
    <location>
        <begin position="7"/>
        <end position="63"/>
    </location>
</feature>
<evidence type="ECO:0000259" key="3">
    <source>
        <dbReference type="PROSITE" id="PS51371"/>
    </source>
</evidence>
<dbReference type="PANTHER" id="PTHR43080">
    <property type="entry name" value="CBS DOMAIN-CONTAINING PROTEIN CBSX3, MITOCHONDRIAL"/>
    <property type="match status" value="1"/>
</dbReference>
<name>A0A5J5I213_9BACI</name>
<comment type="caution">
    <text evidence="4">The sequence shown here is derived from an EMBL/GenBank/DDBJ whole genome shotgun (WGS) entry which is preliminary data.</text>
</comment>
<dbReference type="PANTHER" id="PTHR43080:SF2">
    <property type="entry name" value="CBS DOMAIN-CONTAINING PROTEIN"/>
    <property type="match status" value="1"/>
</dbReference>
<dbReference type="InterPro" id="IPR000644">
    <property type="entry name" value="CBS_dom"/>
</dbReference>
<evidence type="ECO:0000313" key="5">
    <source>
        <dbReference type="Proteomes" id="UP000326671"/>
    </source>
</evidence>
<proteinExistence type="predicted"/>
<dbReference type="AlphaFoldDB" id="A0A5J5I213"/>
<dbReference type="InterPro" id="IPR051257">
    <property type="entry name" value="Diverse_CBS-Domain"/>
</dbReference>
<dbReference type="InterPro" id="IPR046342">
    <property type="entry name" value="CBS_dom_sf"/>
</dbReference>
<dbReference type="SMART" id="SM00116">
    <property type="entry name" value="CBS"/>
    <property type="match status" value="2"/>
</dbReference>
<keyword evidence="1 2" id="KW-0129">CBS domain</keyword>
<evidence type="ECO:0000313" key="4">
    <source>
        <dbReference type="EMBL" id="KAA9029985.1"/>
    </source>
</evidence>
<dbReference type="RefSeq" id="WP_150438504.1">
    <property type="nucleotide sequence ID" value="NZ_VYKL01000007.1"/>
</dbReference>
<keyword evidence="5" id="KW-1185">Reference proteome</keyword>
<dbReference type="SUPFAM" id="SSF54631">
    <property type="entry name" value="CBS-domain pair"/>
    <property type="match status" value="1"/>
</dbReference>
<feature type="domain" description="CBS" evidence="3">
    <location>
        <begin position="97"/>
        <end position="155"/>
    </location>
</feature>
<protein>
    <submittedName>
        <fullName evidence="4">CBS domain-containing protein</fullName>
    </submittedName>
</protein>
<evidence type="ECO:0000256" key="1">
    <source>
        <dbReference type="ARBA" id="ARBA00023122"/>
    </source>
</evidence>
<accession>A0A5J5I213</accession>
<dbReference type="Gene3D" id="3.10.580.10">
    <property type="entry name" value="CBS-domain"/>
    <property type="match status" value="1"/>
</dbReference>
<organism evidence="4 5">
    <name type="scientific">Niallia endozanthoxylica</name>
    <dbReference type="NCBI Taxonomy" id="2036016"/>
    <lineage>
        <taxon>Bacteria</taxon>
        <taxon>Bacillati</taxon>
        <taxon>Bacillota</taxon>
        <taxon>Bacilli</taxon>
        <taxon>Bacillales</taxon>
        <taxon>Bacillaceae</taxon>
        <taxon>Niallia</taxon>
    </lineage>
</organism>
<dbReference type="Pfam" id="PF00571">
    <property type="entry name" value="CBS"/>
    <property type="match status" value="2"/>
</dbReference>
<dbReference type="PROSITE" id="PS51371">
    <property type="entry name" value="CBS"/>
    <property type="match status" value="2"/>
</dbReference>
<gene>
    <name evidence="4" type="ORF">F4V44_02980</name>
</gene>
<dbReference type="Proteomes" id="UP000326671">
    <property type="component" value="Unassembled WGS sequence"/>
</dbReference>
<reference evidence="4 5" key="1">
    <citation type="submission" date="2019-09" db="EMBL/GenBank/DDBJ databases">
        <title>Whole genome sequences of isolates from the Mars Exploration Rovers.</title>
        <authorList>
            <person name="Seuylemezian A."/>
            <person name="Vaishampayan P."/>
        </authorList>
    </citation>
    <scope>NUCLEOTIDE SEQUENCE [LARGE SCALE GENOMIC DNA]</scope>
    <source>
        <strain evidence="4 5">MER_TA_151</strain>
    </source>
</reference>
<dbReference type="OrthoDB" id="9790355at2"/>
<sequence length="156" mass="17616">MKALDIMNKKVIKVKKENSVGLVIEKLIEHGLSGLPVVNDKNEMVAYISDGDIMRYIGRQKDQVFGTLFFSQIMQGDHDDFEGRAKRLMDLNVMEIAQTKVYKISSEVEVEDIAAFLGEKDIQKIPVVRNGALVGMVSRGDIIRNTFILQEKRAVM</sequence>
<dbReference type="EMBL" id="VYKL01000007">
    <property type="protein sequence ID" value="KAA9029985.1"/>
    <property type="molecule type" value="Genomic_DNA"/>
</dbReference>
<evidence type="ECO:0000256" key="2">
    <source>
        <dbReference type="PROSITE-ProRule" id="PRU00703"/>
    </source>
</evidence>